<reference evidence="1 2" key="1">
    <citation type="submission" date="2012-09" db="EMBL/GenBank/DDBJ databases">
        <title>Genome Sequence of alkane-degrading Bacterium Alcanivorax sp. 19-m-6.</title>
        <authorList>
            <person name="Lai Q."/>
            <person name="Shao Z."/>
        </authorList>
    </citation>
    <scope>NUCLEOTIDE SEQUENCE [LARGE SCALE GENOMIC DNA]</scope>
    <source>
        <strain evidence="1 2">19-m-6</strain>
    </source>
</reference>
<dbReference type="STRING" id="1177154.Y5S_01868"/>
<sequence length="91" mass="10596">MTDKKAVKTEEAIEAEITSVQNEFERRLREIDPELISNIRIGRGLKLPDGESSTWHDNWRDKDRWVKSFGKAGKSSGFDFDDFNSNFQEDE</sequence>
<evidence type="ECO:0000313" key="1">
    <source>
        <dbReference type="EMBL" id="KGD64960.1"/>
    </source>
</evidence>
<accession>A0A095UR09</accession>
<protein>
    <submittedName>
        <fullName evidence="1">Uncharacterized protein</fullName>
    </submittedName>
</protein>
<dbReference type="OrthoDB" id="9940487at2"/>
<dbReference type="Proteomes" id="UP000029444">
    <property type="component" value="Unassembled WGS sequence"/>
</dbReference>
<dbReference type="AlphaFoldDB" id="A0A095UR09"/>
<evidence type="ECO:0000313" key="2">
    <source>
        <dbReference type="Proteomes" id="UP000029444"/>
    </source>
</evidence>
<keyword evidence="2" id="KW-1185">Reference proteome</keyword>
<dbReference type="PATRIC" id="fig|1177154.3.peg.1897"/>
<proteinExistence type="predicted"/>
<gene>
    <name evidence="1" type="ORF">Y5S_01868</name>
</gene>
<dbReference type="EMBL" id="ARXV01000006">
    <property type="protein sequence ID" value="KGD64960.1"/>
    <property type="molecule type" value="Genomic_DNA"/>
</dbReference>
<comment type="caution">
    <text evidence="1">The sequence shown here is derived from an EMBL/GenBank/DDBJ whole genome shotgun (WGS) entry which is preliminary data.</text>
</comment>
<organism evidence="1 2">
    <name type="scientific">Alcanivorax nanhaiticus</name>
    <dbReference type="NCBI Taxonomy" id="1177154"/>
    <lineage>
        <taxon>Bacteria</taxon>
        <taxon>Pseudomonadati</taxon>
        <taxon>Pseudomonadota</taxon>
        <taxon>Gammaproteobacteria</taxon>
        <taxon>Oceanospirillales</taxon>
        <taxon>Alcanivoracaceae</taxon>
        <taxon>Alcanivorax</taxon>
    </lineage>
</organism>
<dbReference type="RefSeq" id="WP_035232456.1">
    <property type="nucleotide sequence ID" value="NZ_ARXV01000006.1"/>
</dbReference>
<name>A0A095UR09_9GAMM</name>